<proteinExistence type="predicted"/>
<gene>
    <name evidence="2" type="ORF">GCM10023200_35440</name>
</gene>
<dbReference type="Gene3D" id="3.40.630.30">
    <property type="match status" value="1"/>
</dbReference>
<dbReference type="RefSeq" id="WP_345417819.1">
    <property type="nucleotide sequence ID" value="NZ_BAABHO010000029.1"/>
</dbReference>
<keyword evidence="3" id="KW-1185">Reference proteome</keyword>
<feature type="domain" description="BioF2-like acetyltransferase" evidence="1">
    <location>
        <begin position="167"/>
        <end position="314"/>
    </location>
</feature>
<evidence type="ECO:0000313" key="3">
    <source>
        <dbReference type="Proteomes" id="UP001500928"/>
    </source>
</evidence>
<evidence type="ECO:0000313" key="2">
    <source>
        <dbReference type="EMBL" id="GAA4796287.1"/>
    </source>
</evidence>
<protein>
    <recommendedName>
        <fullName evidence="1">BioF2-like acetyltransferase domain-containing protein</fullName>
    </recommendedName>
</protein>
<sequence length="370" mass="39679">MSPAPAPELAGVRVTSPAPRDVWAKAFAADPHAVATQSPQWADTLAARRGRVDASRLYELPDGRSLVLPLSGRQWAGVRVAEESWPYGWVYGGALSTDGPVTEQDAAIVLADLARRPVARTSLVPMPMTGAAWTAAADGLGVPVQRTPYYSQSVELTGGFAEVSGKRYRRQAHRSLKKATAAGLDVREYVGAEAGPAVDVFADLYALSIDRWAQAMGRPLPVARLHARLQDRAGHLRSVVRSMGDMCRMWTAHRAGEPVSVLAVLDHGAHSFGWLAAMNAKLSNETAAGYLLESTAIEVACAAGREWFHMGESAPGSAIERFKNSFGAVPVHYEALAIERLPVSAADRTARRAAEAVMARLPKRGEDQAK</sequence>
<dbReference type="EMBL" id="BAABHO010000029">
    <property type="protein sequence ID" value="GAA4796287.1"/>
    <property type="molecule type" value="Genomic_DNA"/>
</dbReference>
<reference evidence="3" key="1">
    <citation type="journal article" date="2019" name="Int. J. Syst. Evol. Microbiol.">
        <title>The Global Catalogue of Microorganisms (GCM) 10K type strain sequencing project: providing services to taxonomists for standard genome sequencing and annotation.</title>
        <authorList>
            <consortium name="The Broad Institute Genomics Platform"/>
            <consortium name="The Broad Institute Genome Sequencing Center for Infectious Disease"/>
            <person name="Wu L."/>
            <person name="Ma J."/>
        </authorList>
    </citation>
    <scope>NUCLEOTIDE SEQUENCE [LARGE SCALE GENOMIC DNA]</scope>
    <source>
        <strain evidence="3">JCM 17979</strain>
    </source>
</reference>
<dbReference type="InterPro" id="IPR038740">
    <property type="entry name" value="BioF2-like_GNAT_dom"/>
</dbReference>
<accession>A0ABP9BIW8</accession>
<dbReference type="Proteomes" id="UP001500928">
    <property type="component" value="Unassembled WGS sequence"/>
</dbReference>
<dbReference type="InterPro" id="IPR016181">
    <property type="entry name" value="Acyl_CoA_acyltransferase"/>
</dbReference>
<organism evidence="2 3">
    <name type="scientific">Actinomycetospora chlora</name>
    <dbReference type="NCBI Taxonomy" id="663608"/>
    <lineage>
        <taxon>Bacteria</taxon>
        <taxon>Bacillati</taxon>
        <taxon>Actinomycetota</taxon>
        <taxon>Actinomycetes</taxon>
        <taxon>Pseudonocardiales</taxon>
        <taxon>Pseudonocardiaceae</taxon>
        <taxon>Actinomycetospora</taxon>
    </lineage>
</organism>
<name>A0ABP9BIW8_9PSEU</name>
<dbReference type="SUPFAM" id="SSF55729">
    <property type="entry name" value="Acyl-CoA N-acyltransferases (Nat)"/>
    <property type="match status" value="1"/>
</dbReference>
<comment type="caution">
    <text evidence="2">The sequence shown here is derived from an EMBL/GenBank/DDBJ whole genome shotgun (WGS) entry which is preliminary data.</text>
</comment>
<evidence type="ECO:0000259" key="1">
    <source>
        <dbReference type="Pfam" id="PF13480"/>
    </source>
</evidence>
<dbReference type="Pfam" id="PF13480">
    <property type="entry name" value="Acetyltransf_6"/>
    <property type="match status" value="1"/>
</dbReference>